<keyword evidence="2" id="KW-1133">Transmembrane helix</keyword>
<reference evidence="4 5" key="1">
    <citation type="submission" date="2016-10" db="EMBL/GenBank/DDBJ databases">
        <authorList>
            <person name="de Groot N.N."/>
        </authorList>
    </citation>
    <scope>NUCLEOTIDE SEQUENCE [LARGE SCALE GENOMIC DNA]</scope>
    <source>
        <strain evidence="4 5">CBS 141442</strain>
    </source>
</reference>
<dbReference type="STRING" id="45354.A0A1L0D4B1"/>
<dbReference type="Proteomes" id="UP000182334">
    <property type="component" value="Chromosome II"/>
</dbReference>
<dbReference type="CDD" id="cd07383">
    <property type="entry name" value="MPP_Dcr2"/>
    <property type="match status" value="1"/>
</dbReference>
<keyword evidence="2" id="KW-0812">Transmembrane</keyword>
<dbReference type="GO" id="GO:0004721">
    <property type="term" value="F:phosphoprotein phosphatase activity"/>
    <property type="evidence" value="ECO:0007669"/>
    <property type="project" value="TreeGrafter"/>
</dbReference>
<sequence>MLLPRRWIRQLSYVAGFLVFALFLVLVANKNRIIHLDHFISGDLVPQFFQPPSDAYVVDISIGSCSFLNIKSPTCGEPDKSLGLYGDVPEGQWTKVDKDLLLGRLWVSKRHLYSKLIKPDFFDTQKNPRTVHLVWVGTKKDCTIKGNKDCIPEEVIRDYMKTHPFDDDGYKYYLDVNKDEKLHVDTDKSKSAHKYNEDYKLKQGEKLSENEVSDTPKEAEDLKDATVEDLKEVPDSKLDQDQYETEPENNDQVYGDEAPDDVATEMANDVANEKRNGAEKHLVRRQKETSRHKLKDYMSIPTLKKLNEAGWESRGNGIWVKYGPPGLLSVTGIDVLYGTDAKDPRPNWNLLPNPILDTGAVPHLLPRLSFRVGPRMDYKKLFKKDLKFRKDGSFKILQVADLHFSTGVGKCRDPVPIESQEGCEADPRTLKFIEAVLDIEDPDFVVMTGDQVFGQAAPDPETALFKAVMPFVKRKIPYAITMGNHDDESNLSREQMMQLASSLPYSVAGVGPDAVDGYGNYAVTVAGSKNRGVSAAFYFLDSHSRSKHPKTNPGYDWFKESQIDWVGMEAESLLAHKDKKELLSMAFFHIPIPEYRKVENRPMVGQLREGVTAPLFHSDMRSAFSQAGIQVATVGHDHANDYCVLNPDSENSEFKHTMWLCYGGAVGEGGYGGYNEYIRRMRVYDLNEVGWSIDTWKRAENNPGELFDKQRVVETGSAVDHV</sequence>
<dbReference type="Pfam" id="PF00149">
    <property type="entry name" value="Metallophos"/>
    <property type="match status" value="1"/>
</dbReference>
<feature type="transmembrane region" description="Helical" evidence="2">
    <location>
        <begin position="12"/>
        <end position="29"/>
    </location>
</feature>
<feature type="region of interest" description="Disordered" evidence="1">
    <location>
        <begin position="231"/>
        <end position="255"/>
    </location>
</feature>
<dbReference type="AlphaFoldDB" id="A0A1L0D4B1"/>
<keyword evidence="5" id="KW-1185">Reference proteome</keyword>
<dbReference type="PANTHER" id="PTHR32440">
    <property type="entry name" value="PHOSPHATASE DCR2-RELATED-RELATED"/>
    <property type="match status" value="1"/>
</dbReference>
<dbReference type="InterPro" id="IPR004843">
    <property type="entry name" value="Calcineurin-like_PHP"/>
</dbReference>
<dbReference type="PANTHER" id="PTHR32440:SF0">
    <property type="entry name" value="PHOSPHATASE DCR2-RELATED"/>
    <property type="match status" value="1"/>
</dbReference>
<accession>A0A1L0D4B1</accession>
<protein>
    <submittedName>
        <fullName evidence="4">CIC11C00000000936</fullName>
    </submittedName>
</protein>
<dbReference type="GO" id="GO:0005737">
    <property type="term" value="C:cytoplasm"/>
    <property type="evidence" value="ECO:0007669"/>
    <property type="project" value="TreeGrafter"/>
</dbReference>
<proteinExistence type="predicted"/>
<evidence type="ECO:0000256" key="2">
    <source>
        <dbReference type="SAM" id="Phobius"/>
    </source>
</evidence>
<gene>
    <name evidence="4" type="ORF">SAMEA4029010_CIC11G00000000936</name>
</gene>
<organism evidence="4 5">
    <name type="scientific">Sungouiella intermedia</name>
    <dbReference type="NCBI Taxonomy" id="45354"/>
    <lineage>
        <taxon>Eukaryota</taxon>
        <taxon>Fungi</taxon>
        <taxon>Dikarya</taxon>
        <taxon>Ascomycota</taxon>
        <taxon>Saccharomycotina</taxon>
        <taxon>Pichiomycetes</taxon>
        <taxon>Metschnikowiaceae</taxon>
        <taxon>Sungouiella</taxon>
    </lineage>
</organism>
<evidence type="ECO:0000259" key="3">
    <source>
        <dbReference type="Pfam" id="PF00149"/>
    </source>
</evidence>
<name>A0A1L0D4B1_9ASCO</name>
<feature type="domain" description="Calcineurin-like phosphoesterase" evidence="3">
    <location>
        <begin position="394"/>
        <end position="638"/>
    </location>
</feature>
<evidence type="ECO:0000313" key="4">
    <source>
        <dbReference type="EMBL" id="SGZ50824.1"/>
    </source>
</evidence>
<dbReference type="EMBL" id="LT635757">
    <property type="protein sequence ID" value="SGZ50824.1"/>
    <property type="molecule type" value="Genomic_DNA"/>
</dbReference>
<evidence type="ECO:0000256" key="1">
    <source>
        <dbReference type="SAM" id="MobiDB-lite"/>
    </source>
</evidence>
<dbReference type="OrthoDB" id="783096at2759"/>
<dbReference type="Gene3D" id="3.60.21.10">
    <property type="match status" value="1"/>
</dbReference>
<dbReference type="SUPFAM" id="SSF56300">
    <property type="entry name" value="Metallo-dependent phosphatases"/>
    <property type="match status" value="1"/>
</dbReference>
<evidence type="ECO:0000313" key="5">
    <source>
        <dbReference type="Proteomes" id="UP000182334"/>
    </source>
</evidence>
<feature type="compositionally biased region" description="Basic and acidic residues" evidence="1">
    <location>
        <begin position="231"/>
        <end position="240"/>
    </location>
</feature>
<dbReference type="InterPro" id="IPR029052">
    <property type="entry name" value="Metallo-depent_PP-like"/>
</dbReference>
<keyword evidence="2" id="KW-0472">Membrane</keyword>